<dbReference type="HOGENOM" id="CLU_2633044_0_0_7"/>
<organism evidence="1 2">
    <name type="scientific">Geoalkalibacter subterraneus</name>
    <dbReference type="NCBI Taxonomy" id="483547"/>
    <lineage>
        <taxon>Bacteria</taxon>
        <taxon>Pseudomonadati</taxon>
        <taxon>Thermodesulfobacteriota</taxon>
        <taxon>Desulfuromonadia</taxon>
        <taxon>Desulfuromonadales</taxon>
        <taxon>Geoalkalibacteraceae</taxon>
        <taxon>Geoalkalibacter</taxon>
    </lineage>
</organism>
<evidence type="ECO:0000313" key="1">
    <source>
        <dbReference type="EMBL" id="AJF06432.1"/>
    </source>
</evidence>
<sequence length="77" mass="8102">MASQKHTNDCVAAIALAALTYISTPHCLTIARIAFVDFCLAIHIDALMKRKSAGDAKSALLNISGGPIVKFAMIQTG</sequence>
<keyword evidence="2" id="KW-1185">Reference proteome</keyword>
<accession>A0A0B5FE43</accession>
<reference evidence="1 2" key="1">
    <citation type="journal article" date="2015" name="Genome Announc.">
        <title>Genomes of Geoalkalibacter ferrihydriticus Z-0531T and Geoalkalibacter subterraneus Red1T, Two Haloalkaliphilic Metal-Reducing Deltaproteobacteria.</title>
        <authorList>
            <person name="Badalamenti J.P."/>
            <person name="Krajmalnik-Brown R."/>
            <person name="Torres C.I."/>
            <person name="Bond D.R."/>
        </authorList>
    </citation>
    <scope>NUCLEOTIDE SEQUENCE [LARGE SCALE GENOMIC DNA]</scope>
    <source>
        <strain evidence="1 2">Red1</strain>
    </source>
</reference>
<proteinExistence type="predicted"/>
<dbReference type="KEGG" id="gsb:GSUB_07590"/>
<dbReference type="Proteomes" id="UP000035036">
    <property type="component" value="Chromosome"/>
</dbReference>
<protein>
    <submittedName>
        <fullName evidence="1">Uncharacterized protein</fullName>
    </submittedName>
</protein>
<name>A0A0B5FE43_9BACT</name>
<dbReference type="EMBL" id="CP010311">
    <property type="protein sequence ID" value="AJF06432.1"/>
    <property type="molecule type" value="Genomic_DNA"/>
</dbReference>
<evidence type="ECO:0000313" key="2">
    <source>
        <dbReference type="Proteomes" id="UP000035036"/>
    </source>
</evidence>
<gene>
    <name evidence="1" type="ORF">GSUB_07590</name>
</gene>
<dbReference type="AlphaFoldDB" id="A0A0B5FE43"/>